<name>A0A4D7QMV9_9HYPH</name>
<feature type="coiled-coil region" evidence="1">
    <location>
        <begin position="226"/>
        <end position="257"/>
    </location>
</feature>
<keyword evidence="4" id="KW-1185">Reference proteome</keyword>
<gene>
    <name evidence="3" type="ORF">E8L99_04480</name>
</gene>
<protein>
    <recommendedName>
        <fullName evidence="5">PhnA-like protein</fullName>
    </recommendedName>
</protein>
<keyword evidence="2" id="KW-1133">Transmembrane helix</keyword>
<evidence type="ECO:0000256" key="2">
    <source>
        <dbReference type="SAM" id="Phobius"/>
    </source>
</evidence>
<dbReference type="OrthoDB" id="7032238at2"/>
<reference evidence="3 4" key="1">
    <citation type="submission" date="2019-04" db="EMBL/GenBank/DDBJ databases">
        <title>Phreatobacter aquaticus sp. nov.</title>
        <authorList>
            <person name="Choi A."/>
            <person name="Baek K."/>
        </authorList>
    </citation>
    <scope>NUCLEOTIDE SEQUENCE [LARGE SCALE GENOMIC DNA]</scope>
    <source>
        <strain evidence="3 4">NMCR1094</strain>
    </source>
</reference>
<proteinExistence type="predicted"/>
<keyword evidence="1" id="KW-0175">Coiled coil</keyword>
<dbReference type="EMBL" id="CP039865">
    <property type="protein sequence ID" value="QCK88625.1"/>
    <property type="molecule type" value="Genomic_DNA"/>
</dbReference>
<evidence type="ECO:0000256" key="1">
    <source>
        <dbReference type="SAM" id="Coils"/>
    </source>
</evidence>
<feature type="transmembrane region" description="Helical" evidence="2">
    <location>
        <begin position="106"/>
        <end position="124"/>
    </location>
</feature>
<evidence type="ECO:0000313" key="3">
    <source>
        <dbReference type="EMBL" id="QCK88625.1"/>
    </source>
</evidence>
<feature type="transmembrane region" description="Helical" evidence="2">
    <location>
        <begin position="263"/>
        <end position="286"/>
    </location>
</feature>
<sequence>MTSTAPPVLRVSEAPWSTVSWSAIFAGAIVATTISLALLFLCAAAGFMMVSPWSGQGTDPSTFAISGAIAMIVVQWVSSAFGGFVTGRLRTRWESLHQDEVFFRDTLNGFLAWCVATLAVGVLVSSSATMVARTGIQATATVASGAAAGISLASAGSEPQGADPTAYFIDLLFRAPAGSPGPGQDAAPERLEATRIVVRSVVTGGISPSDKTYLAQIASARTGLNQDEAQRRVDDVLAQVQAAKVKAQEAADAARKAGALGSLFVFLSLLIGAFIAAAAAAIGASFRDNVPRVV</sequence>
<accession>A0A4D7QMV9</accession>
<dbReference type="Proteomes" id="UP000298588">
    <property type="component" value="Chromosome"/>
</dbReference>
<dbReference type="AlphaFoldDB" id="A0A4D7QMV9"/>
<keyword evidence="2" id="KW-0812">Transmembrane</keyword>
<feature type="transmembrane region" description="Helical" evidence="2">
    <location>
        <begin position="62"/>
        <end position="86"/>
    </location>
</feature>
<feature type="transmembrane region" description="Helical" evidence="2">
    <location>
        <begin position="20"/>
        <end position="50"/>
    </location>
</feature>
<dbReference type="KEGG" id="paqt:E8L99_04480"/>
<evidence type="ECO:0000313" key="4">
    <source>
        <dbReference type="Proteomes" id="UP000298588"/>
    </source>
</evidence>
<evidence type="ECO:0008006" key="5">
    <source>
        <dbReference type="Google" id="ProtNLM"/>
    </source>
</evidence>
<keyword evidence="2" id="KW-0472">Membrane</keyword>
<organism evidence="3 4">
    <name type="scientific">Phreatobacter aquaticus</name>
    <dbReference type="NCBI Taxonomy" id="2570229"/>
    <lineage>
        <taxon>Bacteria</taxon>
        <taxon>Pseudomonadati</taxon>
        <taxon>Pseudomonadota</taxon>
        <taxon>Alphaproteobacteria</taxon>
        <taxon>Hyphomicrobiales</taxon>
        <taxon>Phreatobacteraceae</taxon>
        <taxon>Phreatobacter</taxon>
    </lineage>
</organism>